<dbReference type="PANTHER" id="PTHR35732">
    <property type="entry name" value="OS10G0545100 PROTEIN"/>
    <property type="match status" value="1"/>
</dbReference>
<proteinExistence type="predicted"/>
<dbReference type="Pfam" id="PF12646">
    <property type="entry name" value="DUF3783"/>
    <property type="match status" value="1"/>
</dbReference>
<dbReference type="EMBL" id="KZ155778">
    <property type="protein sequence ID" value="OUS47450.1"/>
    <property type="molecule type" value="Genomic_DNA"/>
</dbReference>
<gene>
    <name evidence="1" type="ORF">BE221DRAFT_71616</name>
</gene>
<dbReference type="Proteomes" id="UP000195557">
    <property type="component" value="Unassembled WGS sequence"/>
</dbReference>
<organism evidence="1">
    <name type="scientific">Ostreococcus tauri</name>
    <name type="common">Marine green alga</name>
    <dbReference type="NCBI Taxonomy" id="70448"/>
    <lineage>
        <taxon>Eukaryota</taxon>
        <taxon>Viridiplantae</taxon>
        <taxon>Chlorophyta</taxon>
        <taxon>Mamiellophyceae</taxon>
        <taxon>Mamiellales</taxon>
        <taxon>Bathycoccaceae</taxon>
        <taxon>Ostreococcus</taxon>
    </lineage>
</organism>
<name>A0A1Y5ICX2_OSTTA</name>
<protein>
    <submittedName>
        <fullName evidence="1">Uncharacterized protein</fullName>
    </submittedName>
</protein>
<evidence type="ECO:0000313" key="1">
    <source>
        <dbReference type="EMBL" id="OUS47450.1"/>
    </source>
</evidence>
<dbReference type="InterPro" id="IPR016621">
    <property type="entry name" value="UCP014543"/>
</dbReference>
<reference evidence="1" key="1">
    <citation type="submission" date="2017-04" db="EMBL/GenBank/DDBJ databases">
        <title>Population genomics of picophytoplankton unveils novel chromosome hypervariability.</title>
        <authorList>
            <consortium name="DOE Joint Genome Institute"/>
            <person name="Blanc-Mathieu R."/>
            <person name="Krasovec M."/>
            <person name="Hebrard M."/>
            <person name="Yau S."/>
            <person name="Desgranges E."/>
            <person name="Martin J."/>
            <person name="Schackwitz W."/>
            <person name="Kuo A."/>
            <person name="Salin G."/>
            <person name="Donnadieu C."/>
            <person name="Desdevises Y."/>
            <person name="Sanchez-Ferandin S."/>
            <person name="Moreau H."/>
            <person name="Rivals E."/>
            <person name="Grigoriev I.V."/>
            <person name="Grimsley N."/>
            <person name="Eyre-Walker A."/>
            <person name="Piganeau G."/>
        </authorList>
    </citation>
    <scope>NUCLEOTIDE SEQUENCE [LARGE SCALE GENOMIC DNA]</scope>
    <source>
        <strain evidence="1">RCC 1115</strain>
    </source>
</reference>
<dbReference type="PANTHER" id="PTHR35732:SF1">
    <property type="entry name" value="OS10G0545100 PROTEIN"/>
    <property type="match status" value="1"/>
</dbReference>
<accession>A0A1Y5ICX2</accession>
<sequence length="200" mass="21804">MRAVASYQHLTLATITPRGLSRRRARGGRAHRSSTIRTGVEEETNFAPIDGDSDDAPGGVADGRFGPECVLCVGFTREELKVWREILNEIGADFIRVNACEKNALRAPLGRALEATQDDASSVKQALGVPRMMFLSGMSSTEVLEIIDVYREESEARGWAPCVFACAVPKNYETNVGDLLAEIMDDHERLTGAGSCEMNP</sequence>
<dbReference type="eggNOG" id="ENOG502RXJ6">
    <property type="taxonomic scope" value="Eukaryota"/>
</dbReference>
<dbReference type="AlphaFoldDB" id="A0A1Y5ICX2"/>